<dbReference type="SUPFAM" id="SSF56281">
    <property type="entry name" value="Metallo-hydrolase/oxidoreductase"/>
    <property type="match status" value="1"/>
</dbReference>
<dbReference type="GO" id="GO:0016787">
    <property type="term" value="F:hydrolase activity"/>
    <property type="evidence" value="ECO:0007669"/>
    <property type="project" value="UniProtKB-KW"/>
</dbReference>
<dbReference type="EMBL" id="LCFQ01000013">
    <property type="protein sequence ID" value="KKS96995.1"/>
    <property type="molecule type" value="Genomic_DNA"/>
</dbReference>
<dbReference type="AlphaFoldDB" id="A0A0G1DGG8"/>
<dbReference type="InterPro" id="IPR036866">
    <property type="entry name" value="RibonucZ/Hydroxyglut_hydro"/>
</dbReference>
<dbReference type="Proteomes" id="UP000034090">
    <property type="component" value="Unassembled WGS sequence"/>
</dbReference>
<keyword evidence="1" id="KW-0378">Hydrolase</keyword>
<sequence length="217" mass="23679">MDVLYLGHSSFRLTNRKVSVVCDPFDPVVVGLKFPKVSATIVTISHDHKDHNNFAAVNDVKKVINGPGEYEIEGVSVIGISSFHDAKKGQERGQNTMYVIEMDGVRIAHLGDLGHVISESIVNQIGDIDVLMIPVGGEYTIGANEAAEVARLIEPNVIVPMHYQMPGLNSESFSKLQPVEPFISALGIKVESAPKLSIKADSYTNGDQIIWRAPLFK</sequence>
<dbReference type="PANTHER" id="PTHR39189">
    <property type="entry name" value="UPF0173 METAL-DEPENDENT HYDROLASE YTKL"/>
    <property type="match status" value="1"/>
</dbReference>
<gene>
    <name evidence="1" type="ORF">UV74_C0013G0117</name>
</gene>
<reference evidence="1 2" key="1">
    <citation type="journal article" date="2015" name="Nature">
        <title>rRNA introns, odd ribosomes, and small enigmatic genomes across a large radiation of phyla.</title>
        <authorList>
            <person name="Brown C.T."/>
            <person name="Hug L.A."/>
            <person name="Thomas B.C."/>
            <person name="Sharon I."/>
            <person name="Castelle C.J."/>
            <person name="Singh A."/>
            <person name="Wilkins M.J."/>
            <person name="Williams K.H."/>
            <person name="Banfield J.F."/>
        </authorList>
    </citation>
    <scope>NUCLEOTIDE SEQUENCE [LARGE SCALE GENOMIC DNA]</scope>
</reference>
<accession>A0A0G1DGG8</accession>
<dbReference type="Gene3D" id="3.60.15.10">
    <property type="entry name" value="Ribonuclease Z/Hydroxyacylglutathione hydrolase-like"/>
    <property type="match status" value="1"/>
</dbReference>
<evidence type="ECO:0000313" key="2">
    <source>
        <dbReference type="Proteomes" id="UP000034090"/>
    </source>
</evidence>
<organism evidence="1 2">
    <name type="scientific">Candidatus Woesebacteria bacterium GW2011_GWB1_43_14</name>
    <dbReference type="NCBI Taxonomy" id="1618578"/>
    <lineage>
        <taxon>Bacteria</taxon>
        <taxon>Candidatus Woeseibacteriota</taxon>
    </lineage>
</organism>
<dbReference type="PANTHER" id="PTHR39189:SF1">
    <property type="entry name" value="UPF0173 METAL-DEPENDENT HYDROLASE YTKL"/>
    <property type="match status" value="1"/>
</dbReference>
<evidence type="ECO:0000313" key="1">
    <source>
        <dbReference type="EMBL" id="KKS96995.1"/>
    </source>
</evidence>
<dbReference type="Pfam" id="PF13483">
    <property type="entry name" value="Lactamase_B_3"/>
    <property type="match status" value="1"/>
</dbReference>
<comment type="caution">
    <text evidence="1">The sequence shown here is derived from an EMBL/GenBank/DDBJ whole genome shotgun (WGS) entry which is preliminary data.</text>
</comment>
<protein>
    <submittedName>
        <fullName evidence="1">Zn-dependent hydrolase of the beta-lactamase fold-like protein</fullName>
    </submittedName>
</protein>
<proteinExistence type="predicted"/>
<name>A0A0G1DGG8_9BACT</name>
<dbReference type="STRING" id="1618578.UV74_C0013G0117"/>